<reference evidence="3" key="1">
    <citation type="submission" date="2016-10" db="EMBL/GenBank/DDBJ databases">
        <authorList>
            <person name="Varghese N."/>
            <person name="Submissions S."/>
        </authorList>
    </citation>
    <scope>NUCLEOTIDE SEQUENCE [LARGE SCALE GENOMIC DNA]</scope>
    <source>
        <strain evidence="3">DSM 1551</strain>
    </source>
</reference>
<organism evidence="2 3">
    <name type="scientific">Thomasclavelia cocleata</name>
    <dbReference type="NCBI Taxonomy" id="69824"/>
    <lineage>
        <taxon>Bacteria</taxon>
        <taxon>Bacillati</taxon>
        <taxon>Bacillota</taxon>
        <taxon>Erysipelotrichia</taxon>
        <taxon>Erysipelotrichales</taxon>
        <taxon>Coprobacillaceae</taxon>
        <taxon>Thomasclavelia</taxon>
    </lineage>
</organism>
<dbReference type="OrthoDB" id="1653482at2"/>
<dbReference type="InterPro" id="IPR007492">
    <property type="entry name" value="LytTR_DNA-bd_dom"/>
</dbReference>
<dbReference type="GO" id="GO:0000156">
    <property type="term" value="F:phosphorelay response regulator activity"/>
    <property type="evidence" value="ECO:0007669"/>
    <property type="project" value="InterPro"/>
</dbReference>
<dbReference type="RefSeq" id="WP_092353357.1">
    <property type="nucleotide sequence ID" value="NZ_CANARU010000081.1"/>
</dbReference>
<sequence>MIAIIDDDLLFASILKEKLLQYNKDYNIKILSYFDEEFLDNNDIKILFLDIELGDQDGIELASRYREKGHDKVEIVFVSIHNGLVFHSMVAYPRYFVRKLNLDQDLDECMHVIRNRNRRKNAKILVNDEMIMITDILFIKSKGNYVYYTLLNREIIKQRTKISIVEEVLKEYNFVRCHLSYLINVAYIESVGKDFIVLKNSFHISVSKSRFNEVLNAYRQYRFQ</sequence>
<keyword evidence="2" id="KW-0238">DNA-binding</keyword>
<dbReference type="PANTHER" id="PTHR37299">
    <property type="entry name" value="TRANSCRIPTIONAL REGULATOR-RELATED"/>
    <property type="match status" value="1"/>
</dbReference>
<dbReference type="PROSITE" id="PS50930">
    <property type="entry name" value="HTH_LYTTR"/>
    <property type="match status" value="1"/>
</dbReference>
<dbReference type="SUPFAM" id="SSF52172">
    <property type="entry name" value="CheY-like"/>
    <property type="match status" value="1"/>
</dbReference>
<dbReference type="GeneID" id="78288146"/>
<protein>
    <submittedName>
        <fullName evidence="2">DNA-binding response regulator, LytR/AlgR family</fullName>
    </submittedName>
</protein>
<dbReference type="Gene3D" id="3.40.50.2300">
    <property type="match status" value="1"/>
</dbReference>
<dbReference type="Pfam" id="PF00072">
    <property type="entry name" value="Response_reg"/>
    <property type="match status" value="1"/>
</dbReference>
<dbReference type="SMART" id="SM00850">
    <property type="entry name" value="LytTR"/>
    <property type="match status" value="1"/>
</dbReference>
<evidence type="ECO:0000313" key="3">
    <source>
        <dbReference type="Proteomes" id="UP000198558"/>
    </source>
</evidence>
<dbReference type="PANTHER" id="PTHR37299:SF1">
    <property type="entry name" value="STAGE 0 SPORULATION PROTEIN A HOMOLOG"/>
    <property type="match status" value="1"/>
</dbReference>
<evidence type="ECO:0000259" key="1">
    <source>
        <dbReference type="PROSITE" id="PS50930"/>
    </source>
</evidence>
<feature type="domain" description="HTH LytTR-type" evidence="1">
    <location>
        <begin position="121"/>
        <end position="220"/>
    </location>
</feature>
<name>A0A1I0E4U8_9FIRM</name>
<proteinExistence type="predicted"/>
<dbReference type="AlphaFoldDB" id="A0A1I0E4U8"/>
<dbReference type="InterPro" id="IPR001789">
    <property type="entry name" value="Sig_transdc_resp-reg_receiver"/>
</dbReference>
<dbReference type="GO" id="GO:0003677">
    <property type="term" value="F:DNA binding"/>
    <property type="evidence" value="ECO:0007669"/>
    <property type="project" value="UniProtKB-KW"/>
</dbReference>
<accession>A0A1I0E4U8</accession>
<dbReference type="Pfam" id="PF04397">
    <property type="entry name" value="LytTR"/>
    <property type="match status" value="1"/>
</dbReference>
<dbReference type="Gene3D" id="2.40.50.1020">
    <property type="entry name" value="LytTr DNA-binding domain"/>
    <property type="match status" value="1"/>
</dbReference>
<dbReference type="InterPro" id="IPR011006">
    <property type="entry name" value="CheY-like_superfamily"/>
</dbReference>
<gene>
    <name evidence="2" type="ORF">SAMN04489758_10961</name>
</gene>
<evidence type="ECO:0000313" key="2">
    <source>
        <dbReference type="EMBL" id="SET40152.1"/>
    </source>
</evidence>
<dbReference type="InterPro" id="IPR046947">
    <property type="entry name" value="LytR-like"/>
</dbReference>
<keyword evidence="3" id="KW-1185">Reference proteome</keyword>
<dbReference type="EMBL" id="FOIN01000009">
    <property type="protein sequence ID" value="SET40152.1"/>
    <property type="molecule type" value="Genomic_DNA"/>
</dbReference>
<dbReference type="Proteomes" id="UP000198558">
    <property type="component" value="Unassembled WGS sequence"/>
</dbReference>